<accession>A0A506PH32</accession>
<evidence type="ECO:0000256" key="4">
    <source>
        <dbReference type="SAM" id="Phobius"/>
    </source>
</evidence>
<dbReference type="Proteomes" id="UP000317332">
    <property type="component" value="Unassembled WGS sequence"/>
</dbReference>
<dbReference type="PANTHER" id="PTHR47572">
    <property type="entry name" value="LIPOPROTEIN-RELATED"/>
    <property type="match status" value="1"/>
</dbReference>
<dbReference type="Gene3D" id="2.120.10.30">
    <property type="entry name" value="TolB, C-terminal domain"/>
    <property type="match status" value="1"/>
</dbReference>
<keyword evidence="4" id="KW-0472">Membrane</keyword>
<feature type="binding site" evidence="3">
    <location>
        <position position="205"/>
    </location>
    <ligand>
        <name>substrate</name>
    </ligand>
</feature>
<gene>
    <name evidence="6" type="ORF">FJ651_10985</name>
</gene>
<dbReference type="AlphaFoldDB" id="A0A506PH32"/>
<dbReference type="SUPFAM" id="SSF63829">
    <property type="entry name" value="Calcium-dependent phosphotriesterase"/>
    <property type="match status" value="1"/>
</dbReference>
<evidence type="ECO:0000256" key="1">
    <source>
        <dbReference type="ARBA" id="ARBA00022801"/>
    </source>
</evidence>
<evidence type="ECO:0000313" key="7">
    <source>
        <dbReference type="Proteomes" id="UP000317332"/>
    </source>
</evidence>
<keyword evidence="3" id="KW-0862">Zinc</keyword>
<evidence type="ECO:0000256" key="2">
    <source>
        <dbReference type="PIRSR" id="PIRSR605511-1"/>
    </source>
</evidence>
<comment type="cofactor">
    <cofactor evidence="3">
        <name>Zn(2+)</name>
        <dbReference type="ChEBI" id="CHEBI:29105"/>
    </cofactor>
    <text evidence="3">Binds 1 divalent metal cation per subunit.</text>
</comment>
<dbReference type="EMBL" id="VHIQ01000005">
    <property type="protein sequence ID" value="TPV32828.1"/>
    <property type="molecule type" value="Genomic_DNA"/>
</dbReference>
<keyword evidence="1" id="KW-0378">Hydrolase</keyword>
<feature type="binding site" evidence="3">
    <location>
        <position position="257"/>
    </location>
    <ligand>
        <name>a divalent metal cation</name>
        <dbReference type="ChEBI" id="CHEBI:60240"/>
    </ligand>
</feature>
<sequence>MPYFRDRAEKRQLLTLGKRETNFTITNNLNFKIMTKVVNILMVFLIMLLVSCKNDSKIDIVESTASDPFLEELSIEIYDSTATNLIDTNATFEILAKGFYWSEGPLWIDELQAVIFSDVPANKIYKWTEKDSLSIYLESAGHTGPDNSGSGEGPNGLILDQNNKLLICQHGDRQIARMDADLKNPQAQFTSIANTYNGNKFNSPNDLVMDRKGNIYFTDPPYGRPENKTGEIGINGVFKVNPEKEVSVLVDSLNRPNGIALSLDEQSLYINQSDSGNPVLYSYDIKEDGSLENGKILFDFLALSKNAKGLPDGLKVHKSGNIFTTGPGGVHIISPDGKHLAAIKTTKSTANCAFDSDQNYLYMTTTDLLIRVKLKL</sequence>
<dbReference type="InterPro" id="IPR013658">
    <property type="entry name" value="SGL"/>
</dbReference>
<reference evidence="6 7" key="1">
    <citation type="submission" date="2019-06" db="EMBL/GenBank/DDBJ databases">
        <title>Flavobacteriaceae Paucihalobacterium erythroidium CWB-1, complete genome.</title>
        <authorList>
            <person name="Wu S."/>
        </authorList>
    </citation>
    <scope>NUCLEOTIDE SEQUENCE [LARGE SCALE GENOMIC DNA]</scope>
    <source>
        <strain evidence="6 7">CWB-1</strain>
    </source>
</reference>
<protein>
    <submittedName>
        <fullName evidence="6">SMP-30/gluconolactonase/LRE family protein</fullName>
    </submittedName>
</protein>
<feature type="binding site" evidence="3">
    <location>
        <position position="312"/>
    </location>
    <ligand>
        <name>a divalent metal cation</name>
        <dbReference type="ChEBI" id="CHEBI:60240"/>
    </ligand>
</feature>
<feature type="domain" description="SMP-30/Gluconolactonase/LRE-like region" evidence="5">
    <location>
        <begin position="101"/>
        <end position="366"/>
    </location>
</feature>
<dbReference type="PANTHER" id="PTHR47572:SF4">
    <property type="entry name" value="LACTONASE DRP35"/>
    <property type="match status" value="1"/>
</dbReference>
<dbReference type="InterPro" id="IPR051262">
    <property type="entry name" value="SMP-30/CGR1_Lactonase"/>
</dbReference>
<name>A0A506PH32_9FLAO</name>
<evidence type="ECO:0000313" key="6">
    <source>
        <dbReference type="EMBL" id="TPV32828.1"/>
    </source>
</evidence>
<dbReference type="InterPro" id="IPR005511">
    <property type="entry name" value="SMP-30"/>
</dbReference>
<feature type="active site" description="Proton donor/acceptor" evidence="2">
    <location>
        <position position="312"/>
    </location>
</feature>
<keyword evidence="4" id="KW-1133">Transmembrane helix</keyword>
<evidence type="ECO:0000256" key="3">
    <source>
        <dbReference type="PIRSR" id="PIRSR605511-2"/>
    </source>
</evidence>
<dbReference type="GO" id="GO:0016787">
    <property type="term" value="F:hydrolase activity"/>
    <property type="evidence" value="ECO:0007669"/>
    <property type="project" value="UniProtKB-KW"/>
</dbReference>
<proteinExistence type="predicted"/>
<comment type="caution">
    <text evidence="6">The sequence shown here is derived from an EMBL/GenBank/DDBJ whole genome shotgun (WGS) entry which is preliminary data.</text>
</comment>
<dbReference type="InterPro" id="IPR011042">
    <property type="entry name" value="6-blade_b-propeller_TolB-like"/>
</dbReference>
<dbReference type="Pfam" id="PF08450">
    <property type="entry name" value="SGL"/>
    <property type="match status" value="1"/>
</dbReference>
<dbReference type="OrthoDB" id="241638at2"/>
<feature type="transmembrane region" description="Helical" evidence="4">
    <location>
        <begin position="33"/>
        <end position="50"/>
    </location>
</feature>
<organism evidence="6 7">
    <name type="scientific">Paucihalobacter ruber</name>
    <dbReference type="NCBI Taxonomy" id="2567861"/>
    <lineage>
        <taxon>Bacteria</taxon>
        <taxon>Pseudomonadati</taxon>
        <taxon>Bacteroidota</taxon>
        <taxon>Flavobacteriia</taxon>
        <taxon>Flavobacteriales</taxon>
        <taxon>Flavobacteriaceae</taxon>
        <taxon>Paucihalobacter</taxon>
    </lineage>
</organism>
<evidence type="ECO:0000259" key="5">
    <source>
        <dbReference type="Pfam" id="PF08450"/>
    </source>
</evidence>
<keyword evidence="3" id="KW-0479">Metal-binding</keyword>
<feature type="binding site" evidence="3">
    <location>
        <position position="103"/>
    </location>
    <ligand>
        <name>substrate</name>
    </ligand>
</feature>
<dbReference type="GO" id="GO:0046872">
    <property type="term" value="F:metal ion binding"/>
    <property type="evidence" value="ECO:0007669"/>
    <property type="project" value="UniProtKB-KW"/>
</dbReference>
<dbReference type="PRINTS" id="PR01790">
    <property type="entry name" value="SMP30FAMILY"/>
</dbReference>
<keyword evidence="7" id="KW-1185">Reference proteome</keyword>
<keyword evidence="4" id="KW-0812">Transmembrane</keyword>